<dbReference type="EMBL" id="CADEPM010000007">
    <property type="protein sequence ID" value="CAB3408228.1"/>
    <property type="molecule type" value="Genomic_DNA"/>
</dbReference>
<feature type="region of interest" description="Disordered" evidence="1">
    <location>
        <begin position="130"/>
        <end position="200"/>
    </location>
</feature>
<evidence type="ECO:0000313" key="2">
    <source>
        <dbReference type="EMBL" id="CAB3408228.1"/>
    </source>
</evidence>
<feature type="compositionally biased region" description="Acidic residues" evidence="1">
    <location>
        <begin position="152"/>
        <end position="166"/>
    </location>
</feature>
<comment type="caution">
    <text evidence="2">The sequence shown here is derived from an EMBL/GenBank/DDBJ whole genome shotgun (WGS) entry which is preliminary data.</text>
</comment>
<dbReference type="AlphaFoldDB" id="A0A8S1F2J1"/>
<sequence length="200" mass="23438">MENITFSDDDEYEKVRDKMFEGSFEEPGVQELELFGMRGLVGKKQREDVFLRGLDVPTNSKDPYEDNGVKINSKFQIKKANLAQNFLFFGMAQLRSKIDAPTVYKEEMLAEREKILQQYEENIITNENVQNNRRKRKSMPEKVNKAKKRDEESDSEEDSDGDDAENVEERRRTLRRRSEPEQSSVKRSRRAIIIESSDSE</sequence>
<dbReference type="OrthoDB" id="5823347at2759"/>
<feature type="compositionally biased region" description="Basic and acidic residues" evidence="1">
    <location>
        <begin position="167"/>
        <end position="180"/>
    </location>
</feature>
<name>A0A8S1F2J1_9PELO</name>
<feature type="compositionally biased region" description="Basic and acidic residues" evidence="1">
    <location>
        <begin position="138"/>
        <end position="151"/>
    </location>
</feature>
<accession>A0A8S1F2J1</accession>
<gene>
    <name evidence="2" type="ORF">CBOVIS_LOCUS10032</name>
</gene>
<proteinExistence type="predicted"/>
<reference evidence="2 3" key="1">
    <citation type="submission" date="2020-04" db="EMBL/GenBank/DDBJ databases">
        <authorList>
            <person name="Laetsch R D."/>
            <person name="Stevens L."/>
            <person name="Kumar S."/>
            <person name="Blaxter L. M."/>
        </authorList>
    </citation>
    <scope>NUCLEOTIDE SEQUENCE [LARGE SCALE GENOMIC DNA]</scope>
</reference>
<dbReference type="Proteomes" id="UP000494206">
    <property type="component" value="Unassembled WGS sequence"/>
</dbReference>
<organism evidence="2 3">
    <name type="scientific">Caenorhabditis bovis</name>
    <dbReference type="NCBI Taxonomy" id="2654633"/>
    <lineage>
        <taxon>Eukaryota</taxon>
        <taxon>Metazoa</taxon>
        <taxon>Ecdysozoa</taxon>
        <taxon>Nematoda</taxon>
        <taxon>Chromadorea</taxon>
        <taxon>Rhabditida</taxon>
        <taxon>Rhabditina</taxon>
        <taxon>Rhabditomorpha</taxon>
        <taxon>Rhabditoidea</taxon>
        <taxon>Rhabditidae</taxon>
        <taxon>Peloderinae</taxon>
        <taxon>Caenorhabditis</taxon>
    </lineage>
</organism>
<protein>
    <submittedName>
        <fullName evidence="2">Uncharacterized protein</fullName>
    </submittedName>
</protein>
<evidence type="ECO:0000313" key="3">
    <source>
        <dbReference type="Proteomes" id="UP000494206"/>
    </source>
</evidence>
<keyword evidence="3" id="KW-1185">Reference proteome</keyword>
<evidence type="ECO:0000256" key="1">
    <source>
        <dbReference type="SAM" id="MobiDB-lite"/>
    </source>
</evidence>